<sequence>MSTQSWTLEDSQVTDPFVAVFASPSSPSSVLQRSNNLSPHSLRLPTESVASGEHAPLLPRPTPYVKKPFYRARPLWLVPFAVIAALVRGMTLAPRIEVFTQLSCAQLHRGPNHTVAIRLESEGGMPSHAPLYFGIDPLGPQFSPEPNGAFASLDPADDKPWDDSDTGGDDPMRLPSLRCMADPAVQAGAARLQTMFTTIMGFLSALTTGWWGHFGERHGRTKVLSFATLGLFFTDLIFILASSPSSPFSFHGHKLLLVAPVIEGLLGGYSTLQSATSAYISDCTSSGSRASMFSRFTGVTFIGVGLGPILGGWLIRHPIAFLAGPPQPGAPSLTSVFCVAAGLQFINLCLVLFIYPESVSKEQREIAGKGKAPDHTSGNGVSNDAADESVAEPQVSTGVIRNFLKPLSIFLPVPIFVDGSTRKRKDWSLTFLACAMFGYMLSSGLYQIKYLYAGHVYGWGAEQLSYYISLLSSTRALFLLFVLPYIISTFKPKPKVPNGRSVTVATKAAKPKPTKSHIAREIKFDLGLSRFSLCIEIVANLSIVLAPGPSYKIHSLSMNGIDTSSTGNPQIQNSQTLFILASWMQCMGAGVTPAIQSLALCILQARSLLMAEAGQAVVDTGTGTLFGALAVLQSSGQMVLGPLLFGVVYSGTVATVPKTIFITAAAIMCAALAAIMLVRSPLSEPSLKGKVNARRRRRIELEEENRGRSRISKDLRYGSTSPRKQLPPPPPQASSSGSGSV</sequence>
<feature type="compositionally biased region" description="Basic and acidic residues" evidence="5">
    <location>
        <begin position="365"/>
        <end position="374"/>
    </location>
</feature>
<feature type="region of interest" description="Disordered" evidence="5">
    <location>
        <begin position="146"/>
        <end position="168"/>
    </location>
</feature>
<evidence type="ECO:0000256" key="3">
    <source>
        <dbReference type="ARBA" id="ARBA00022989"/>
    </source>
</evidence>
<evidence type="ECO:0000313" key="8">
    <source>
        <dbReference type="Proteomes" id="UP001219525"/>
    </source>
</evidence>
<feature type="transmembrane region" description="Helical" evidence="6">
    <location>
        <begin position="255"/>
        <end position="272"/>
    </location>
</feature>
<dbReference type="Gene3D" id="1.20.1250.20">
    <property type="entry name" value="MFS general substrate transporter like domains"/>
    <property type="match status" value="1"/>
</dbReference>
<evidence type="ECO:0000256" key="2">
    <source>
        <dbReference type="ARBA" id="ARBA00022692"/>
    </source>
</evidence>
<feature type="transmembrane region" description="Helical" evidence="6">
    <location>
        <begin position="223"/>
        <end position="243"/>
    </location>
</feature>
<keyword evidence="3 6" id="KW-1133">Transmembrane helix</keyword>
<dbReference type="PANTHER" id="PTHR23507:SF1">
    <property type="entry name" value="FI18259P1-RELATED"/>
    <property type="match status" value="1"/>
</dbReference>
<feature type="transmembrane region" description="Helical" evidence="6">
    <location>
        <begin position="660"/>
        <end position="678"/>
    </location>
</feature>
<feature type="transmembrane region" description="Helical" evidence="6">
    <location>
        <begin position="624"/>
        <end position="648"/>
    </location>
</feature>
<dbReference type="GO" id="GO:0016020">
    <property type="term" value="C:membrane"/>
    <property type="evidence" value="ECO:0007669"/>
    <property type="project" value="UniProtKB-SubCell"/>
</dbReference>
<feature type="transmembrane region" description="Helical" evidence="6">
    <location>
        <begin position="293"/>
        <end position="314"/>
    </location>
</feature>
<feature type="transmembrane region" description="Helical" evidence="6">
    <location>
        <begin position="528"/>
        <end position="548"/>
    </location>
</feature>
<keyword evidence="2 6" id="KW-0812">Transmembrane</keyword>
<evidence type="ECO:0000256" key="5">
    <source>
        <dbReference type="SAM" id="MobiDB-lite"/>
    </source>
</evidence>
<dbReference type="InterPro" id="IPR011701">
    <property type="entry name" value="MFS"/>
</dbReference>
<dbReference type="AlphaFoldDB" id="A0AAD6YRS3"/>
<comment type="subcellular location">
    <subcellularLocation>
        <location evidence="1">Membrane</location>
        <topology evidence="1">Multi-pass membrane protein</topology>
    </subcellularLocation>
</comment>
<feature type="transmembrane region" description="Helical" evidence="6">
    <location>
        <begin position="75"/>
        <end position="93"/>
    </location>
</feature>
<feature type="transmembrane region" description="Helical" evidence="6">
    <location>
        <begin position="192"/>
        <end position="211"/>
    </location>
</feature>
<dbReference type="InterPro" id="IPR036259">
    <property type="entry name" value="MFS_trans_sf"/>
</dbReference>
<organism evidence="7 8">
    <name type="scientific">Mycena pura</name>
    <dbReference type="NCBI Taxonomy" id="153505"/>
    <lineage>
        <taxon>Eukaryota</taxon>
        <taxon>Fungi</taxon>
        <taxon>Dikarya</taxon>
        <taxon>Basidiomycota</taxon>
        <taxon>Agaricomycotina</taxon>
        <taxon>Agaricomycetes</taxon>
        <taxon>Agaricomycetidae</taxon>
        <taxon>Agaricales</taxon>
        <taxon>Marasmiineae</taxon>
        <taxon>Mycenaceae</taxon>
        <taxon>Mycena</taxon>
    </lineage>
</organism>
<dbReference type="Proteomes" id="UP001219525">
    <property type="component" value="Unassembled WGS sequence"/>
</dbReference>
<dbReference type="EMBL" id="JARJCW010000003">
    <property type="protein sequence ID" value="KAJ7227227.1"/>
    <property type="molecule type" value="Genomic_DNA"/>
</dbReference>
<keyword evidence="8" id="KW-1185">Reference proteome</keyword>
<feature type="compositionally biased region" description="Basic and acidic residues" evidence="5">
    <location>
        <begin position="704"/>
        <end position="716"/>
    </location>
</feature>
<dbReference type="GO" id="GO:0022857">
    <property type="term" value="F:transmembrane transporter activity"/>
    <property type="evidence" value="ECO:0007669"/>
    <property type="project" value="InterPro"/>
</dbReference>
<feature type="transmembrane region" description="Helical" evidence="6">
    <location>
        <begin position="577"/>
        <end position="603"/>
    </location>
</feature>
<dbReference type="PANTHER" id="PTHR23507">
    <property type="entry name" value="ZGC:174356"/>
    <property type="match status" value="1"/>
</dbReference>
<accession>A0AAD6YRS3</accession>
<name>A0AAD6YRS3_9AGAR</name>
<keyword evidence="4 6" id="KW-0472">Membrane</keyword>
<evidence type="ECO:0000313" key="7">
    <source>
        <dbReference type="EMBL" id="KAJ7227227.1"/>
    </source>
</evidence>
<dbReference type="SUPFAM" id="SSF103473">
    <property type="entry name" value="MFS general substrate transporter"/>
    <property type="match status" value="1"/>
</dbReference>
<gene>
    <name evidence="7" type="ORF">GGX14DRAFT_628933</name>
</gene>
<comment type="caution">
    <text evidence="7">The sequence shown here is derived from an EMBL/GenBank/DDBJ whole genome shotgun (WGS) entry which is preliminary data.</text>
</comment>
<feature type="region of interest" description="Disordered" evidence="5">
    <location>
        <begin position="365"/>
        <end position="387"/>
    </location>
</feature>
<reference evidence="7" key="1">
    <citation type="submission" date="2023-03" db="EMBL/GenBank/DDBJ databases">
        <title>Massive genome expansion in bonnet fungi (Mycena s.s.) driven by repeated elements and novel gene families across ecological guilds.</title>
        <authorList>
            <consortium name="Lawrence Berkeley National Laboratory"/>
            <person name="Harder C.B."/>
            <person name="Miyauchi S."/>
            <person name="Viragh M."/>
            <person name="Kuo A."/>
            <person name="Thoen E."/>
            <person name="Andreopoulos B."/>
            <person name="Lu D."/>
            <person name="Skrede I."/>
            <person name="Drula E."/>
            <person name="Henrissat B."/>
            <person name="Morin E."/>
            <person name="Kohler A."/>
            <person name="Barry K."/>
            <person name="LaButti K."/>
            <person name="Morin E."/>
            <person name="Salamov A."/>
            <person name="Lipzen A."/>
            <person name="Mereny Z."/>
            <person name="Hegedus B."/>
            <person name="Baldrian P."/>
            <person name="Stursova M."/>
            <person name="Weitz H."/>
            <person name="Taylor A."/>
            <person name="Grigoriev I.V."/>
            <person name="Nagy L.G."/>
            <person name="Martin F."/>
            <person name="Kauserud H."/>
        </authorList>
    </citation>
    <scope>NUCLEOTIDE SEQUENCE</scope>
    <source>
        <strain evidence="7">9144</strain>
    </source>
</reference>
<proteinExistence type="predicted"/>
<protein>
    <submittedName>
        <fullName evidence="7">Major facilitator superfamily-domain-containing protein</fullName>
    </submittedName>
</protein>
<evidence type="ECO:0000256" key="1">
    <source>
        <dbReference type="ARBA" id="ARBA00004141"/>
    </source>
</evidence>
<evidence type="ECO:0000256" key="6">
    <source>
        <dbReference type="SAM" id="Phobius"/>
    </source>
</evidence>
<dbReference type="Pfam" id="PF07690">
    <property type="entry name" value="MFS_1"/>
    <property type="match status" value="1"/>
</dbReference>
<evidence type="ECO:0000256" key="4">
    <source>
        <dbReference type="ARBA" id="ARBA00023136"/>
    </source>
</evidence>
<feature type="transmembrane region" description="Helical" evidence="6">
    <location>
        <begin position="466"/>
        <end position="487"/>
    </location>
</feature>
<feature type="transmembrane region" description="Helical" evidence="6">
    <location>
        <begin position="427"/>
        <end position="446"/>
    </location>
</feature>
<feature type="region of interest" description="Disordered" evidence="5">
    <location>
        <begin position="699"/>
        <end position="741"/>
    </location>
</feature>
<feature type="transmembrane region" description="Helical" evidence="6">
    <location>
        <begin position="334"/>
        <end position="355"/>
    </location>
</feature>